<keyword evidence="1" id="KW-0812">Transmembrane</keyword>
<feature type="transmembrane region" description="Helical" evidence="1">
    <location>
        <begin position="31"/>
        <end position="51"/>
    </location>
</feature>
<feature type="transmembrane region" description="Helical" evidence="1">
    <location>
        <begin position="100"/>
        <end position="118"/>
    </location>
</feature>
<evidence type="ECO:0000313" key="3">
    <source>
        <dbReference type="Proteomes" id="UP000185557"/>
    </source>
</evidence>
<keyword evidence="3" id="KW-1185">Reference proteome</keyword>
<organism evidence="2 3">
    <name type="scientific">Phormidium tenue NIES-30</name>
    <dbReference type="NCBI Taxonomy" id="549789"/>
    <lineage>
        <taxon>Bacteria</taxon>
        <taxon>Bacillati</taxon>
        <taxon>Cyanobacteriota</taxon>
        <taxon>Cyanophyceae</taxon>
        <taxon>Oscillatoriophycideae</taxon>
        <taxon>Oscillatoriales</taxon>
        <taxon>Oscillatoriaceae</taxon>
        <taxon>Phormidium</taxon>
    </lineage>
</organism>
<name>A0A1U7J689_9CYAN</name>
<comment type="caution">
    <text evidence="2">The sequence shown here is derived from an EMBL/GenBank/DDBJ whole genome shotgun (WGS) entry which is preliminary data.</text>
</comment>
<dbReference type="Proteomes" id="UP000185557">
    <property type="component" value="Unassembled WGS sequence"/>
</dbReference>
<dbReference type="STRING" id="549789.NIES30_10290"/>
<feature type="transmembrane region" description="Helical" evidence="1">
    <location>
        <begin position="63"/>
        <end position="80"/>
    </location>
</feature>
<protein>
    <submittedName>
        <fullName evidence="2">Uncharacterized protein</fullName>
    </submittedName>
</protein>
<evidence type="ECO:0000313" key="2">
    <source>
        <dbReference type="EMBL" id="OKH48405.1"/>
    </source>
</evidence>
<dbReference type="AlphaFoldDB" id="A0A1U7J689"/>
<keyword evidence="1" id="KW-1133">Transmembrane helix</keyword>
<reference evidence="2 3" key="1">
    <citation type="submission" date="2016-11" db="EMBL/GenBank/DDBJ databases">
        <title>Draft Genome Sequences of Nine Cyanobacterial Strains from Diverse Habitats.</title>
        <authorList>
            <person name="Zhu T."/>
            <person name="Hou S."/>
            <person name="Lu X."/>
            <person name="Hess W.R."/>
        </authorList>
    </citation>
    <scope>NUCLEOTIDE SEQUENCE [LARGE SCALE GENOMIC DNA]</scope>
    <source>
        <strain evidence="2 3">NIES-30</strain>
    </source>
</reference>
<sequence>MSFDEASGIHDRIVGPISIYFMGRGEGIMYYRWYLFFIPIVFAVSLIYIPFLKRLPLFFSSRFILAGFVFLSGSIGMEMVESILTSQGHSVGVSILLEETLEMLAVVILIHTLLLYIAKANYTLKLQVSGNPHR</sequence>
<evidence type="ECO:0000256" key="1">
    <source>
        <dbReference type="SAM" id="Phobius"/>
    </source>
</evidence>
<proteinExistence type="predicted"/>
<accession>A0A1U7J689</accession>
<gene>
    <name evidence="2" type="ORF">NIES30_10290</name>
</gene>
<keyword evidence="1" id="KW-0472">Membrane</keyword>
<dbReference type="EMBL" id="MRCG01000006">
    <property type="protein sequence ID" value="OKH48405.1"/>
    <property type="molecule type" value="Genomic_DNA"/>
</dbReference>